<dbReference type="RefSeq" id="WP_229701910.1">
    <property type="nucleotide sequence ID" value="NZ_BFAX01000003.1"/>
</dbReference>
<sequence>MDLIFLIFLFIIFFLIGLVFVMLGWYIYITEKEKKRLLEKEKLEDEIVNSLLELKKYTTESINISDEKLSDKFDLIEVALENDVGSITITSEEGLPIISTIRDAEEVSAKYSALFQRTHKLLKDKPKRVSIKFEDYYIHILSISKDDVNLYVIVRSNFELDPVNEKKLIKDILKVLEDYIPN</sequence>
<comment type="caution">
    <text evidence="2">The sequence shown here is derived from an EMBL/GenBank/DDBJ whole genome shotgun (WGS) entry which is preliminary data.</text>
</comment>
<reference evidence="2 3" key="1">
    <citation type="journal article" date="2019" name="Int. J. Syst. Evol. Microbiol.">
        <title>Methanofervidicoccus abyssi gen. nov., sp. nov., a hydrogenotrophic methanogen, isolated from a hydrothermal vent chimney in the Mid-Cayman Spreading Center, the Caribbean Sea.</title>
        <authorList>
            <person name="Sakai S."/>
            <person name="Takaki Y."/>
            <person name="Miyazaki M."/>
            <person name="Ogawara M."/>
            <person name="Yanagawa K."/>
            <person name="Miyazaki J."/>
            <person name="Takai K."/>
        </authorList>
    </citation>
    <scope>NUCLEOTIDE SEQUENCE [LARGE SCALE GENOMIC DNA]</scope>
    <source>
        <strain evidence="2 3">HHB</strain>
    </source>
</reference>
<evidence type="ECO:0000256" key="1">
    <source>
        <dbReference type="SAM" id="Phobius"/>
    </source>
</evidence>
<evidence type="ECO:0000313" key="3">
    <source>
        <dbReference type="Proteomes" id="UP000290527"/>
    </source>
</evidence>
<dbReference type="SUPFAM" id="SSF103196">
    <property type="entry name" value="Roadblock/LC7 domain"/>
    <property type="match status" value="1"/>
</dbReference>
<keyword evidence="1" id="KW-1133">Transmembrane helix</keyword>
<proteinExistence type="predicted"/>
<dbReference type="AlphaFoldDB" id="A0A401HQ67"/>
<keyword evidence="1" id="KW-0812">Transmembrane</keyword>
<dbReference type="Proteomes" id="UP000290527">
    <property type="component" value="Unassembled WGS sequence"/>
</dbReference>
<dbReference type="EMBL" id="BFAX01000003">
    <property type="protein sequence ID" value="GBF36352.1"/>
    <property type="molecule type" value="Genomic_DNA"/>
</dbReference>
<name>A0A401HQ67_9EURY</name>
<protein>
    <recommendedName>
        <fullName evidence="4">Roadblock/LAMTOR2 domain-containing protein</fullName>
    </recommendedName>
</protein>
<feature type="transmembrane region" description="Helical" evidence="1">
    <location>
        <begin position="6"/>
        <end position="28"/>
    </location>
</feature>
<evidence type="ECO:0000313" key="2">
    <source>
        <dbReference type="EMBL" id="GBF36352.1"/>
    </source>
</evidence>
<keyword evidence="3" id="KW-1185">Reference proteome</keyword>
<accession>A0A401HQ67</accession>
<gene>
    <name evidence="2" type="ORF">MHHB_P0582</name>
</gene>
<keyword evidence="1" id="KW-0472">Membrane</keyword>
<organism evidence="2 3">
    <name type="scientific">Methanofervidicoccus abyssi</name>
    <dbReference type="NCBI Taxonomy" id="2082189"/>
    <lineage>
        <taxon>Archaea</taxon>
        <taxon>Methanobacteriati</taxon>
        <taxon>Methanobacteriota</taxon>
        <taxon>Methanomada group</taxon>
        <taxon>Methanococci</taxon>
        <taxon>Methanococcales</taxon>
        <taxon>Methanofervidicoccus</taxon>
    </lineage>
</organism>
<evidence type="ECO:0008006" key="4">
    <source>
        <dbReference type="Google" id="ProtNLM"/>
    </source>
</evidence>